<feature type="compositionally biased region" description="Low complexity" evidence="1">
    <location>
        <begin position="360"/>
        <end position="369"/>
    </location>
</feature>
<feature type="compositionally biased region" description="Acidic residues" evidence="1">
    <location>
        <begin position="236"/>
        <end position="247"/>
    </location>
</feature>
<accession>A0A2U7UBG0</accession>
<reference evidence="2" key="1">
    <citation type="journal article" date="2018" name="Nat. Commun.">
        <title>Diversity and evolution of the emerging Pandoraviridae family.</title>
        <authorList>
            <person name="Legendre M."/>
            <person name="Fabre E."/>
            <person name="Poirot O."/>
            <person name="Jeudy S."/>
            <person name="Lartigue A."/>
            <person name="Alempic J.M."/>
            <person name="Beucher L."/>
            <person name="Philippe N."/>
            <person name="Bertaux L."/>
            <person name="Christo-Foroux E."/>
            <person name="Labadie K."/>
            <person name="Coute Y."/>
            <person name="Abergel C."/>
            <person name="Claverie J.M."/>
        </authorList>
    </citation>
    <scope>NUCLEOTIDE SEQUENCE [LARGE SCALE GENOMIC DNA]</scope>
    <source>
        <strain evidence="2">Neocaledonia</strain>
    </source>
</reference>
<proteinExistence type="predicted"/>
<feature type="region of interest" description="Disordered" evidence="1">
    <location>
        <begin position="384"/>
        <end position="428"/>
    </location>
</feature>
<feature type="compositionally biased region" description="Polar residues" evidence="1">
    <location>
        <begin position="212"/>
        <end position="226"/>
    </location>
</feature>
<evidence type="ECO:0000256" key="1">
    <source>
        <dbReference type="SAM" id="MobiDB-lite"/>
    </source>
</evidence>
<feature type="compositionally biased region" description="Low complexity" evidence="1">
    <location>
        <begin position="384"/>
        <end position="398"/>
    </location>
</feature>
<gene>
    <name evidence="2" type="ORF">pneo_cds_192</name>
</gene>
<feature type="compositionally biased region" description="Basic residues" evidence="1">
    <location>
        <begin position="402"/>
        <end position="416"/>
    </location>
</feature>
<feature type="compositionally biased region" description="Low complexity" evidence="1">
    <location>
        <begin position="287"/>
        <end position="349"/>
    </location>
</feature>
<dbReference type="Proteomes" id="UP000249287">
    <property type="component" value="Segment"/>
</dbReference>
<protein>
    <submittedName>
        <fullName evidence="2">Uncharacterized protein</fullName>
    </submittedName>
</protein>
<name>A0A2U7UBG0_9VIRU</name>
<dbReference type="GeneID" id="36842512"/>
<feature type="region of interest" description="Disordered" evidence="1">
    <location>
        <begin position="442"/>
        <end position="470"/>
    </location>
</feature>
<dbReference type="EMBL" id="MG011690">
    <property type="protein sequence ID" value="AVK75799.1"/>
    <property type="molecule type" value="Genomic_DNA"/>
</dbReference>
<dbReference type="KEGG" id="vg:36842512"/>
<organism evidence="2">
    <name type="scientific">Pandoravirus neocaledonia</name>
    <dbReference type="NCBI Taxonomy" id="2107708"/>
    <lineage>
        <taxon>Viruses</taxon>
        <taxon>Pandoravirus</taxon>
    </lineage>
</organism>
<feature type="region of interest" description="Disordered" evidence="1">
    <location>
        <begin position="203"/>
        <end position="369"/>
    </location>
</feature>
<dbReference type="RefSeq" id="YP_009481802.1">
    <property type="nucleotide sequence ID" value="NC_037666.1"/>
</dbReference>
<feature type="compositionally biased region" description="Basic residues" evidence="1">
    <location>
        <begin position="271"/>
        <end position="284"/>
    </location>
</feature>
<sequence length="470" mass="49044">MSQQMDMARVTPVANIDPVTGYGFDAAGNAVCMSPTLVRSGYLGGADDNVLAHAFGVDQQNLPYMVVIDGDDERGANGEYGLDDGDSDLNGYEPARVAHAPGIGGHYWPAGASTPSTNAAMAPAPVDGIGRQIAGMLESLAGLDSDVAAAAAAMFAPTAVLVDDGTNALQGQDVVGPRVSHMRMPGAWTAPDAIAVRGRLPTSKARMGTAAPTDTESAGDTYTVERTANVVYYDNSNDDDDNDDDDNDRDHNDKRQVAHSQAYAPAASSVRRQRRGPAPTHHHAPPSSSSSSSSSTASSSCSTSSSSFFSGTTFGTSRTTASSTSPSSSFSSSSESSSSSSCDDSVSRPQRQRRRRRDPCSPSSGNTVSISSISAPWASAFSTVSTGVSSSLSDSTVPERARRTRRRPAPKRRARHVSADDSSATDVGEMHRMAKHLVALARTGSAGDETDDGDTVDPHAVASRARHNRR</sequence>
<evidence type="ECO:0000313" key="2">
    <source>
        <dbReference type="EMBL" id="AVK75799.1"/>
    </source>
</evidence>